<evidence type="ECO:0000256" key="2">
    <source>
        <dbReference type="ARBA" id="ARBA00023242"/>
    </source>
</evidence>
<dbReference type="GO" id="GO:0045944">
    <property type="term" value="P:positive regulation of transcription by RNA polymerase II"/>
    <property type="evidence" value="ECO:0007669"/>
    <property type="project" value="TreeGrafter"/>
</dbReference>
<dbReference type="GO" id="GO:0005634">
    <property type="term" value="C:nucleus"/>
    <property type="evidence" value="ECO:0007669"/>
    <property type="project" value="UniProtKB-SubCell"/>
</dbReference>
<comment type="caution">
    <text evidence="4">The sequence shown here is derived from an EMBL/GenBank/DDBJ whole genome shotgun (WGS) entry which is preliminary data.</text>
</comment>
<protein>
    <recommendedName>
        <fullName evidence="7">Fungal-specific transcription factor domain protein</fullName>
    </recommendedName>
</protein>
<feature type="compositionally biased region" description="Acidic residues" evidence="3">
    <location>
        <begin position="181"/>
        <end position="196"/>
    </location>
</feature>
<dbReference type="InterPro" id="IPR021858">
    <property type="entry name" value="Fun_TF"/>
</dbReference>
<evidence type="ECO:0008006" key="7">
    <source>
        <dbReference type="Google" id="ProtNLM"/>
    </source>
</evidence>
<gene>
    <name evidence="4" type="ORF">RDB_LOCUS30614</name>
    <name evidence="5" type="ORF">RDB_LOCUS45613</name>
</gene>
<evidence type="ECO:0000313" key="6">
    <source>
        <dbReference type="Proteomes" id="UP000663888"/>
    </source>
</evidence>
<proteinExistence type="predicted"/>
<evidence type="ECO:0000256" key="3">
    <source>
        <dbReference type="SAM" id="MobiDB-lite"/>
    </source>
</evidence>
<dbReference type="Pfam" id="PF11951">
    <property type="entry name" value="Fungal_trans_2"/>
    <property type="match status" value="1"/>
</dbReference>
<organism evidence="4 6">
    <name type="scientific">Rhizoctonia solani</name>
    <dbReference type="NCBI Taxonomy" id="456999"/>
    <lineage>
        <taxon>Eukaryota</taxon>
        <taxon>Fungi</taxon>
        <taxon>Dikarya</taxon>
        <taxon>Basidiomycota</taxon>
        <taxon>Agaricomycotina</taxon>
        <taxon>Agaricomycetes</taxon>
        <taxon>Cantharellales</taxon>
        <taxon>Ceratobasidiaceae</taxon>
        <taxon>Rhizoctonia</taxon>
    </lineage>
</organism>
<comment type="subcellular location">
    <subcellularLocation>
        <location evidence="1">Nucleus</location>
    </subcellularLocation>
</comment>
<dbReference type="PANTHER" id="PTHR37534">
    <property type="entry name" value="TRANSCRIPTIONAL ACTIVATOR PROTEIN UGA3"/>
    <property type="match status" value="1"/>
</dbReference>
<evidence type="ECO:0000313" key="5">
    <source>
        <dbReference type="EMBL" id="CAE6444614.1"/>
    </source>
</evidence>
<evidence type="ECO:0000256" key="1">
    <source>
        <dbReference type="ARBA" id="ARBA00004123"/>
    </source>
</evidence>
<sequence>MACHSSGTDCLVCQARGTDCRCVEPDSRNHWDARTTYSRTQYAGETSSGLGTRGVTPIYASLSPPVDALPESLQAESVGHPQAAGNFRQTGNSFDSSPHFENYWSFQDENSYHFSRQHQVTQQLLSPPYSHHDRPSSVDYHSEMVMPTGREHSMESMFSLTRFDDQLNWEVETPQSPDLIESPDSDEGSDDFDDPENVQSAVMGFLSLDRNVENDGLSFILKAHATWISRFLFEPLQVVHFVRHGVFRCYALGEESRQILNLLAMSANEITRSADYDPELNSSLPTVEAIIRQRLTDASNNSKPSRELDRQYTLGAMLYTHELISAQCVVGSLSSVISLMQLAAPVFRRACPDSLEGLVNLPSLFKTMIVSLQYYSTMDVLLGVLTGRPMFFRYDVEFRSDAPESIFLLEDAPGTRWLYGVPDRLLVTFAQMNGLLEDFGSNVQKGIAEKLEMEIKEMKPIVGSSTEPILSVGRTVVQECWFLAALIYLHMGLCGADSADTRVVKVRAEFIKIIASVRPKRHPDSFLVLPMVILGLATDSPNERSMIRRRLLRVSECSRPGTMGNDFVRILDNVWSNYRPIVWSDLRRACWEVSGV</sequence>
<dbReference type="AlphaFoldDB" id="A0A8H2XIS3"/>
<accession>A0A8H2XIS3</accession>
<evidence type="ECO:0000313" key="4">
    <source>
        <dbReference type="EMBL" id="CAE6427609.1"/>
    </source>
</evidence>
<name>A0A8H2XIS3_9AGAM</name>
<dbReference type="GO" id="GO:0003700">
    <property type="term" value="F:DNA-binding transcription factor activity"/>
    <property type="evidence" value="ECO:0007669"/>
    <property type="project" value="TreeGrafter"/>
</dbReference>
<feature type="region of interest" description="Disordered" evidence="3">
    <location>
        <begin position="174"/>
        <end position="196"/>
    </location>
</feature>
<dbReference type="Proteomes" id="UP000663861">
    <property type="component" value="Unassembled WGS sequence"/>
</dbReference>
<dbReference type="Proteomes" id="UP000663888">
    <property type="component" value="Unassembled WGS sequence"/>
</dbReference>
<dbReference type="EMBL" id="CAJMWY010000709">
    <property type="protein sequence ID" value="CAE6444614.1"/>
    <property type="molecule type" value="Genomic_DNA"/>
</dbReference>
<dbReference type="EMBL" id="CAJMWX010000758">
    <property type="protein sequence ID" value="CAE6427609.1"/>
    <property type="molecule type" value="Genomic_DNA"/>
</dbReference>
<dbReference type="GO" id="GO:0000976">
    <property type="term" value="F:transcription cis-regulatory region binding"/>
    <property type="evidence" value="ECO:0007669"/>
    <property type="project" value="TreeGrafter"/>
</dbReference>
<keyword evidence="2" id="KW-0539">Nucleus</keyword>
<reference evidence="4" key="1">
    <citation type="submission" date="2021-01" db="EMBL/GenBank/DDBJ databases">
        <authorList>
            <person name="Kaushik A."/>
        </authorList>
    </citation>
    <scope>NUCLEOTIDE SEQUENCE</scope>
    <source>
        <strain evidence="4">AG4-R118</strain>
        <strain evidence="5">AG4-RS23</strain>
    </source>
</reference>
<dbReference type="PANTHER" id="PTHR37534:SF7">
    <property type="entry name" value="TRANSCRIPTIONAL ACTIVATOR PROTEIN UGA3"/>
    <property type="match status" value="1"/>
</dbReference>